<comment type="caution">
    <text evidence="1">The sequence shown here is derived from an EMBL/GenBank/DDBJ whole genome shotgun (WGS) entry which is preliminary data.</text>
</comment>
<accession>A0ACC3SZ21</accession>
<name>A0ACC3SZ21_LIPKO</name>
<keyword evidence="2" id="KW-1185">Reference proteome</keyword>
<evidence type="ECO:0000313" key="1">
    <source>
        <dbReference type="EMBL" id="KAK9236399.1"/>
    </source>
</evidence>
<proteinExistence type="predicted"/>
<organism evidence="1 2">
    <name type="scientific">Lipomyces kononenkoae</name>
    <name type="common">Yeast</name>
    <dbReference type="NCBI Taxonomy" id="34357"/>
    <lineage>
        <taxon>Eukaryota</taxon>
        <taxon>Fungi</taxon>
        <taxon>Dikarya</taxon>
        <taxon>Ascomycota</taxon>
        <taxon>Saccharomycotina</taxon>
        <taxon>Lipomycetes</taxon>
        <taxon>Lipomycetales</taxon>
        <taxon>Lipomycetaceae</taxon>
        <taxon>Lipomyces</taxon>
    </lineage>
</organism>
<sequence length="537" mass="60566">MDLDALGPVSESLADVINSIPSRPDSLSVPLEPDDLGGLLNGFIAESTVTAELLEIDGKKLLYSYATLEDDVERLQRVCNLIDVALIMFELGHSELRVAHEFIEDLLEIQAIDWCQSFWPYISHREDRLAKNLDGQKRPGRDLIRYCNALLRRLSKTQNSAFAGKILMFLANAFPLSERSGLNHRGEFDADNITVWESDDGESLYSQFWSLQRIFADPATLLTKPDLQPGFRETLKRVMDELRKHASVGATNERPKAPASVVPTPAATSACGTPAELEEETTTFVPKWLTSRSLFELQLRDPLFRRAIYAQTYIVCDFLLGHVIDTPPPSGTNKSVIYPRAITTELAKYLKATLDTISRPPSTWMAVDLEPAFTRSLKSVVGRDSNWQAWKLNNSPSFEKPAVPESEIADAKKEIDSRRGTKRAYRFNMGTPALSRLSVTPTGIELLRNKQRYTIPDPVGYYEKIRDMQGMLVDMTDPELVSETKEGIASREWRGLRAARSQDTRYDFARYYTGRSLTALFDADNENGRKKMKLENV</sequence>
<evidence type="ECO:0000313" key="2">
    <source>
        <dbReference type="Proteomes" id="UP001433508"/>
    </source>
</evidence>
<reference evidence="2" key="1">
    <citation type="journal article" date="2024" name="Front. Bioeng. Biotechnol.">
        <title>Genome-scale model development and genomic sequencing of the oleaginous clade Lipomyces.</title>
        <authorList>
            <person name="Czajka J.J."/>
            <person name="Han Y."/>
            <person name="Kim J."/>
            <person name="Mondo S.J."/>
            <person name="Hofstad B.A."/>
            <person name="Robles A."/>
            <person name="Haridas S."/>
            <person name="Riley R."/>
            <person name="LaButti K."/>
            <person name="Pangilinan J."/>
            <person name="Andreopoulos W."/>
            <person name="Lipzen A."/>
            <person name="Yan J."/>
            <person name="Wang M."/>
            <person name="Ng V."/>
            <person name="Grigoriev I.V."/>
            <person name="Spatafora J.W."/>
            <person name="Magnuson J.K."/>
            <person name="Baker S.E."/>
            <person name="Pomraning K.R."/>
        </authorList>
    </citation>
    <scope>NUCLEOTIDE SEQUENCE [LARGE SCALE GENOMIC DNA]</scope>
    <source>
        <strain evidence="2">CBS 7786</strain>
    </source>
</reference>
<protein>
    <submittedName>
        <fullName evidence="1">THO complex, subunit THOC1</fullName>
    </submittedName>
</protein>
<dbReference type="Proteomes" id="UP001433508">
    <property type="component" value="Unassembled WGS sequence"/>
</dbReference>
<dbReference type="EMBL" id="MU971389">
    <property type="protein sequence ID" value="KAK9236399.1"/>
    <property type="molecule type" value="Genomic_DNA"/>
</dbReference>
<gene>
    <name evidence="1" type="ORF">V1525DRAFT_407220</name>
</gene>